<dbReference type="PANTHER" id="PTHR10219">
    <property type="entry name" value="GLYCOLIPID TRANSFER PROTEIN-RELATED"/>
    <property type="match status" value="1"/>
</dbReference>
<sequence length="273" mass="31722">MFHTDVVRNELDHCSNCFDRSKYYIFVEVLSVQFILLYLYTILKICVDKNLLLSIMSTHCSDNRTSISEFFELPFAESSFKSSLLDDNDIDLGYYLTAYEELYKFCQLLGTVFSFVGSEIKSKMEILVSLKKADENNYFKTMKSMVEYEMKNNLLSDKNYISGSRTLLRLHRGLDFLRQFLERVGNLENHESTNNVGQEVYAATLAKYHSWLVRKGASMAMYVLPTREVLLQKVCGEDYNEALRCLPSMLAVTNEVYERTQNYLEEKDLLGLP</sequence>
<dbReference type="FunCoup" id="A0A482XMV1">
    <property type="interactions" value="372"/>
</dbReference>
<comment type="caution">
    <text evidence="4">The sequence shown here is derived from an EMBL/GenBank/DDBJ whole genome shotgun (WGS) entry which is preliminary data.</text>
</comment>
<evidence type="ECO:0000256" key="2">
    <source>
        <dbReference type="SAM" id="Phobius"/>
    </source>
</evidence>
<dbReference type="FunFam" id="1.10.3520.10:FF:000002">
    <property type="entry name" value="Ceramide-1-phosphate transfer protein"/>
    <property type="match status" value="1"/>
</dbReference>
<feature type="domain" description="Glycolipid transfer protein" evidence="3">
    <location>
        <begin position="90"/>
        <end position="235"/>
    </location>
</feature>
<dbReference type="GO" id="GO:0016020">
    <property type="term" value="C:membrane"/>
    <property type="evidence" value="ECO:0007669"/>
    <property type="project" value="TreeGrafter"/>
</dbReference>
<keyword evidence="2" id="KW-0812">Transmembrane</keyword>
<dbReference type="PANTHER" id="PTHR10219:SF43">
    <property type="entry name" value="GLYCOLIPID TRANSFER PROTEIN DOMAIN-CONTAINING PROTEIN"/>
    <property type="match status" value="1"/>
</dbReference>
<dbReference type="Pfam" id="PF08718">
    <property type="entry name" value="GLTP"/>
    <property type="match status" value="1"/>
</dbReference>
<dbReference type="SUPFAM" id="SSF110004">
    <property type="entry name" value="Glycolipid transfer protein, GLTP"/>
    <property type="match status" value="1"/>
</dbReference>
<dbReference type="EMBL" id="QKKF02004629">
    <property type="protein sequence ID" value="RZF47246.1"/>
    <property type="molecule type" value="Genomic_DNA"/>
</dbReference>
<comment type="similarity">
    <text evidence="1">Belongs to the GLTP family.</text>
</comment>
<evidence type="ECO:0000256" key="1">
    <source>
        <dbReference type="ARBA" id="ARBA00007148"/>
    </source>
</evidence>
<dbReference type="GO" id="GO:0005829">
    <property type="term" value="C:cytosol"/>
    <property type="evidence" value="ECO:0007669"/>
    <property type="project" value="TreeGrafter"/>
</dbReference>
<evidence type="ECO:0000313" key="5">
    <source>
        <dbReference type="Proteomes" id="UP000291343"/>
    </source>
</evidence>
<dbReference type="InParanoid" id="A0A482XMV1"/>
<evidence type="ECO:0000313" key="4">
    <source>
        <dbReference type="EMBL" id="RZF47246.1"/>
    </source>
</evidence>
<keyword evidence="5" id="KW-1185">Reference proteome</keyword>
<organism evidence="4 5">
    <name type="scientific">Laodelphax striatellus</name>
    <name type="common">Small brown planthopper</name>
    <name type="synonym">Delphax striatella</name>
    <dbReference type="NCBI Taxonomy" id="195883"/>
    <lineage>
        <taxon>Eukaryota</taxon>
        <taxon>Metazoa</taxon>
        <taxon>Ecdysozoa</taxon>
        <taxon>Arthropoda</taxon>
        <taxon>Hexapoda</taxon>
        <taxon>Insecta</taxon>
        <taxon>Pterygota</taxon>
        <taxon>Neoptera</taxon>
        <taxon>Paraneoptera</taxon>
        <taxon>Hemiptera</taxon>
        <taxon>Auchenorrhyncha</taxon>
        <taxon>Fulgoroidea</taxon>
        <taxon>Delphacidae</taxon>
        <taxon>Criomorphinae</taxon>
        <taxon>Laodelphax</taxon>
    </lineage>
</organism>
<dbReference type="STRING" id="195883.A0A482XMV1"/>
<dbReference type="SMR" id="A0A482XMV1"/>
<dbReference type="Proteomes" id="UP000291343">
    <property type="component" value="Unassembled WGS sequence"/>
</dbReference>
<feature type="transmembrane region" description="Helical" evidence="2">
    <location>
        <begin position="23"/>
        <end position="43"/>
    </location>
</feature>
<dbReference type="GO" id="GO:0032691">
    <property type="term" value="P:negative regulation of interleukin-1 beta production"/>
    <property type="evidence" value="ECO:0007669"/>
    <property type="project" value="UniProtKB-ARBA"/>
</dbReference>
<keyword evidence="2" id="KW-1133">Transmembrane helix</keyword>
<dbReference type="OrthoDB" id="116883at2759"/>
<evidence type="ECO:0000259" key="3">
    <source>
        <dbReference type="Pfam" id="PF08718"/>
    </source>
</evidence>
<name>A0A482XMV1_LAOST</name>
<dbReference type="InterPro" id="IPR014830">
    <property type="entry name" value="Glycolipid_transfer_prot_dom"/>
</dbReference>
<reference evidence="4 5" key="1">
    <citation type="journal article" date="2017" name="Gigascience">
        <title>Genome sequence of the small brown planthopper, Laodelphax striatellus.</title>
        <authorList>
            <person name="Zhu J."/>
            <person name="Jiang F."/>
            <person name="Wang X."/>
            <person name="Yang P."/>
            <person name="Bao Y."/>
            <person name="Zhao W."/>
            <person name="Wang W."/>
            <person name="Lu H."/>
            <person name="Wang Q."/>
            <person name="Cui N."/>
            <person name="Li J."/>
            <person name="Chen X."/>
            <person name="Luo L."/>
            <person name="Yu J."/>
            <person name="Kang L."/>
            <person name="Cui F."/>
        </authorList>
    </citation>
    <scope>NUCLEOTIDE SEQUENCE [LARGE SCALE GENOMIC DNA]</scope>
    <source>
        <strain evidence="4">Lst14</strain>
    </source>
</reference>
<dbReference type="InterPro" id="IPR036497">
    <property type="entry name" value="GLTP_sf"/>
</dbReference>
<protein>
    <recommendedName>
        <fullName evidence="3">Glycolipid transfer protein domain-containing protein</fullName>
    </recommendedName>
</protein>
<keyword evidence="2" id="KW-0472">Membrane</keyword>
<gene>
    <name evidence="4" type="ORF">LSTR_LSTR004955</name>
</gene>
<dbReference type="GO" id="GO:1902387">
    <property type="term" value="F:ceramide 1-phosphate binding"/>
    <property type="evidence" value="ECO:0007669"/>
    <property type="project" value="TreeGrafter"/>
</dbReference>
<accession>A0A482XMV1</accession>
<dbReference type="AlphaFoldDB" id="A0A482XMV1"/>
<dbReference type="Gene3D" id="1.10.3520.10">
    <property type="entry name" value="Glycolipid transfer protein"/>
    <property type="match status" value="1"/>
</dbReference>
<dbReference type="GO" id="GO:1902388">
    <property type="term" value="F:ceramide 1-phosphate transfer activity"/>
    <property type="evidence" value="ECO:0007669"/>
    <property type="project" value="TreeGrafter"/>
</dbReference>
<proteinExistence type="inferred from homology"/>